<gene>
    <name evidence="1" type="ORF">FC38_GL000856</name>
</gene>
<comment type="caution">
    <text evidence="1">The sequence shown here is derived from an EMBL/GenBank/DDBJ whole genome shotgun (WGS) entry which is preliminary data.</text>
</comment>
<proteinExistence type="predicted"/>
<accession>A0ABR5PWN7</accession>
<name>A0ABR5PWN7_9LACO</name>
<keyword evidence="2" id="KW-1185">Reference proteome</keyword>
<organism evidence="1 2">
    <name type="scientific">Lactobacillus gigeriorum DSM 23908 = CRBIP 24.85</name>
    <dbReference type="NCBI Taxonomy" id="1423751"/>
    <lineage>
        <taxon>Bacteria</taxon>
        <taxon>Bacillati</taxon>
        <taxon>Bacillota</taxon>
        <taxon>Bacilli</taxon>
        <taxon>Lactobacillales</taxon>
        <taxon>Lactobacillaceae</taxon>
        <taxon>Lactobacillus</taxon>
    </lineage>
</organism>
<dbReference type="EMBL" id="AYZO01000024">
    <property type="protein sequence ID" value="KRN11176.1"/>
    <property type="molecule type" value="Genomic_DNA"/>
</dbReference>
<evidence type="ECO:0000313" key="1">
    <source>
        <dbReference type="EMBL" id="KRN11176.1"/>
    </source>
</evidence>
<protein>
    <submittedName>
        <fullName evidence="1">Uncharacterized protein</fullName>
    </submittedName>
</protein>
<sequence length="169" mass="19378">MLQVSTKKEGASMGLVIDGHDVKGLALAGNSFYALQKNDDGSITVDGQKYSASSGKPEEHVLNWGPNTGDPRTSNYDQVNWGTNFYHFGEFLSSFKNKYVQFVFCSDQYTPIAITYWIKFDYDLGSEFTLTVYNHRREQLNCRIEQNGTLYVPQYDNSYINQFAIFWQN</sequence>
<dbReference type="Proteomes" id="UP000051521">
    <property type="component" value="Unassembled WGS sequence"/>
</dbReference>
<evidence type="ECO:0000313" key="2">
    <source>
        <dbReference type="Proteomes" id="UP000051521"/>
    </source>
</evidence>
<reference evidence="1 2" key="1">
    <citation type="journal article" date="2015" name="Genome Announc.">
        <title>Expanding the biotechnology potential of lactobacilli through comparative genomics of 213 strains and associated genera.</title>
        <authorList>
            <person name="Sun Z."/>
            <person name="Harris H.M."/>
            <person name="McCann A."/>
            <person name="Guo C."/>
            <person name="Argimon S."/>
            <person name="Zhang W."/>
            <person name="Yang X."/>
            <person name="Jeffery I.B."/>
            <person name="Cooney J.C."/>
            <person name="Kagawa T.F."/>
            <person name="Liu W."/>
            <person name="Song Y."/>
            <person name="Salvetti E."/>
            <person name="Wrobel A."/>
            <person name="Rasinkangas P."/>
            <person name="Parkhill J."/>
            <person name="Rea M.C."/>
            <person name="O'Sullivan O."/>
            <person name="Ritari J."/>
            <person name="Douillard F.P."/>
            <person name="Paul Ross R."/>
            <person name="Yang R."/>
            <person name="Briner A.E."/>
            <person name="Felis G.E."/>
            <person name="de Vos W.M."/>
            <person name="Barrangou R."/>
            <person name="Klaenhammer T.R."/>
            <person name="Caufield P.W."/>
            <person name="Cui Y."/>
            <person name="Zhang H."/>
            <person name="O'Toole P.W."/>
        </authorList>
    </citation>
    <scope>NUCLEOTIDE SEQUENCE [LARGE SCALE GENOMIC DNA]</scope>
    <source>
        <strain evidence="1 2">DSM 23908</strain>
    </source>
</reference>